<organism evidence="2 3">
    <name type="scientific">Noviherbaspirillum album</name>
    <dbReference type="NCBI Taxonomy" id="3080276"/>
    <lineage>
        <taxon>Bacteria</taxon>
        <taxon>Pseudomonadati</taxon>
        <taxon>Pseudomonadota</taxon>
        <taxon>Betaproteobacteria</taxon>
        <taxon>Burkholderiales</taxon>
        <taxon>Oxalobacteraceae</taxon>
        <taxon>Noviherbaspirillum</taxon>
    </lineage>
</organism>
<gene>
    <name evidence="2" type="ORF">RY831_04355</name>
</gene>
<feature type="chain" id="PRO_5045572549" evidence="1">
    <location>
        <begin position="27"/>
        <end position="266"/>
    </location>
</feature>
<evidence type="ECO:0000313" key="2">
    <source>
        <dbReference type="EMBL" id="MEC4718364.1"/>
    </source>
</evidence>
<dbReference type="EMBL" id="JAWIIV010000002">
    <property type="protein sequence ID" value="MEC4718364.1"/>
    <property type="molecule type" value="Genomic_DNA"/>
</dbReference>
<feature type="signal peptide" evidence="1">
    <location>
        <begin position="1"/>
        <end position="26"/>
    </location>
</feature>
<dbReference type="Proteomes" id="UP001352263">
    <property type="component" value="Unassembled WGS sequence"/>
</dbReference>
<keyword evidence="3" id="KW-1185">Reference proteome</keyword>
<dbReference type="Gene3D" id="3.40.190.10">
    <property type="entry name" value="Periplasmic binding protein-like II"/>
    <property type="match status" value="2"/>
</dbReference>
<keyword evidence="1" id="KW-0732">Signal</keyword>
<evidence type="ECO:0000256" key="1">
    <source>
        <dbReference type="SAM" id="SignalP"/>
    </source>
</evidence>
<evidence type="ECO:0000313" key="3">
    <source>
        <dbReference type="Proteomes" id="UP001352263"/>
    </source>
</evidence>
<reference evidence="2 3" key="1">
    <citation type="submission" date="2023-10" db="EMBL/GenBank/DDBJ databases">
        <title>Noviherbaspirillum sp. CPCC 100848 genome assembly.</title>
        <authorList>
            <person name="Li X.Y."/>
            <person name="Fang X.M."/>
        </authorList>
    </citation>
    <scope>NUCLEOTIDE SEQUENCE [LARGE SCALE GENOMIC DNA]</scope>
    <source>
        <strain evidence="2 3">CPCC 100848</strain>
    </source>
</reference>
<accession>A0ABU6J571</accession>
<comment type="caution">
    <text evidence="2">The sequence shown here is derived from an EMBL/GenBank/DDBJ whole genome shotgun (WGS) entry which is preliminary data.</text>
</comment>
<name>A0ABU6J571_9BURK</name>
<proteinExistence type="predicted"/>
<dbReference type="CDD" id="cd13519">
    <property type="entry name" value="PBP2_PEB3_AcfC"/>
    <property type="match status" value="1"/>
</dbReference>
<dbReference type="SUPFAM" id="SSF53850">
    <property type="entry name" value="Periplasmic binding protein-like II"/>
    <property type="match status" value="1"/>
</dbReference>
<protein>
    <submittedName>
        <fullName evidence="2">Substrate-binding domain-containing protein</fullName>
    </submittedName>
</protein>
<dbReference type="Pfam" id="PF13531">
    <property type="entry name" value="SBP_bac_11"/>
    <property type="match status" value="1"/>
</dbReference>
<sequence>MNKFTHPFVAAIFFLCSALSMGTASAQSAVGLKIYGPGGPAPAMKEAAKTFEQKIGTAVVVTSGPTPEWIDSAKNDADIIYSGSETMMTDFAQAMEGRFDETKAEPLFLRPLAILVRPGNPKKITGLATLFKPGYRVLVVNGAGQNGVWEDAAGRKGDIASVRALRKNIVKYAKNSAAAKQEWTSDPSLDAWLIWNIWQVANPTLADVVPVEKDYVIYRDTGIVVTKKGEQNAAAKQFVEFIKSAEGTALFQKWGWMTTSENGKKK</sequence>